<name>A0A840YVI2_9SPHN</name>
<dbReference type="AlphaFoldDB" id="A0A840YVI2"/>
<dbReference type="Proteomes" id="UP000554342">
    <property type="component" value="Unassembled WGS sequence"/>
</dbReference>
<keyword evidence="1" id="KW-0378">Hydrolase</keyword>
<protein>
    <submittedName>
        <fullName evidence="1">Putative alpha/beta hydrolase</fullName>
    </submittedName>
</protein>
<comment type="caution">
    <text evidence="1">The sequence shown here is derived from an EMBL/GenBank/DDBJ whole genome shotgun (WGS) entry which is preliminary data.</text>
</comment>
<accession>A0A840YVI2</accession>
<organism evidence="1 2">
    <name type="scientific">Stakelama sediminis</name>
    <dbReference type="NCBI Taxonomy" id="463200"/>
    <lineage>
        <taxon>Bacteria</taxon>
        <taxon>Pseudomonadati</taxon>
        <taxon>Pseudomonadota</taxon>
        <taxon>Alphaproteobacteria</taxon>
        <taxon>Sphingomonadales</taxon>
        <taxon>Sphingomonadaceae</taxon>
        <taxon>Stakelama</taxon>
    </lineage>
</organism>
<dbReference type="EMBL" id="JACIJI010000001">
    <property type="protein sequence ID" value="MBB5717567.1"/>
    <property type="molecule type" value="Genomic_DNA"/>
</dbReference>
<dbReference type="RefSeq" id="WP_345574173.1">
    <property type="nucleotide sequence ID" value="NZ_BAABIF010000004.1"/>
</dbReference>
<proteinExistence type="predicted"/>
<reference evidence="1 2" key="1">
    <citation type="submission" date="2020-08" db="EMBL/GenBank/DDBJ databases">
        <title>Genomic Encyclopedia of Type Strains, Phase IV (KMG-IV): sequencing the most valuable type-strain genomes for metagenomic binning, comparative biology and taxonomic classification.</title>
        <authorList>
            <person name="Goeker M."/>
        </authorList>
    </citation>
    <scope>NUCLEOTIDE SEQUENCE [LARGE SCALE GENOMIC DNA]</scope>
    <source>
        <strain evidence="1 2">DSM 27203</strain>
    </source>
</reference>
<sequence>MADPGTCRSSGATGCISDSLTGRSTITAKVLECDMALVNRATAPISKAGLAVLIQQYRGSANDIVPVFHERIARP</sequence>
<gene>
    <name evidence="1" type="ORF">FHR23_000474</name>
</gene>
<evidence type="ECO:0000313" key="2">
    <source>
        <dbReference type="Proteomes" id="UP000554342"/>
    </source>
</evidence>
<keyword evidence="2" id="KW-1185">Reference proteome</keyword>
<dbReference type="GO" id="GO:0016787">
    <property type="term" value="F:hydrolase activity"/>
    <property type="evidence" value="ECO:0007669"/>
    <property type="project" value="UniProtKB-KW"/>
</dbReference>
<evidence type="ECO:0000313" key="1">
    <source>
        <dbReference type="EMBL" id="MBB5717567.1"/>
    </source>
</evidence>